<proteinExistence type="predicted"/>
<dbReference type="Proteomes" id="UP000712281">
    <property type="component" value="Unassembled WGS sequence"/>
</dbReference>
<sequence>MDNKSATAAEADPSVIEATTHLEEVNREPKDVLEKHKKDMAEKKISDVMEILQGVADRLQKMEEKMDSRLQKMEEKVDLLISSFSVKAEADNMSIDQFSFGQESGERYINDRFGRFSDGPGQEPYNRFLFGPGPGPGQETYDGFGRVFDGRGRGQETDDRFGRFFDGPGRGQETDDRFGRFFNGRGRALNVGGRLRGGRCGGQGYCGAC</sequence>
<gene>
    <name evidence="1" type="ORF">F2Q68_00003694</name>
</gene>
<comment type="caution">
    <text evidence="1">The sequence shown here is derived from an EMBL/GenBank/DDBJ whole genome shotgun (WGS) entry which is preliminary data.</text>
</comment>
<name>A0A8S9J6K4_BRACR</name>
<accession>A0A8S9J6K4</accession>
<reference evidence="1" key="1">
    <citation type="submission" date="2019-12" db="EMBL/GenBank/DDBJ databases">
        <title>Genome sequencing and annotation of Brassica cretica.</title>
        <authorList>
            <person name="Studholme D.J."/>
            <person name="Sarris P.F."/>
        </authorList>
    </citation>
    <scope>NUCLEOTIDE SEQUENCE</scope>
    <source>
        <strain evidence="1">PFS-001/15</strain>
        <tissue evidence="1">Leaf</tissue>
    </source>
</reference>
<evidence type="ECO:0000313" key="2">
    <source>
        <dbReference type="Proteomes" id="UP000712281"/>
    </source>
</evidence>
<evidence type="ECO:0000313" key="1">
    <source>
        <dbReference type="EMBL" id="KAF2577143.1"/>
    </source>
</evidence>
<protein>
    <submittedName>
        <fullName evidence="1">Uncharacterized protein</fullName>
    </submittedName>
</protein>
<organism evidence="1 2">
    <name type="scientific">Brassica cretica</name>
    <name type="common">Mustard</name>
    <dbReference type="NCBI Taxonomy" id="69181"/>
    <lineage>
        <taxon>Eukaryota</taxon>
        <taxon>Viridiplantae</taxon>
        <taxon>Streptophyta</taxon>
        <taxon>Embryophyta</taxon>
        <taxon>Tracheophyta</taxon>
        <taxon>Spermatophyta</taxon>
        <taxon>Magnoliopsida</taxon>
        <taxon>eudicotyledons</taxon>
        <taxon>Gunneridae</taxon>
        <taxon>Pentapetalae</taxon>
        <taxon>rosids</taxon>
        <taxon>malvids</taxon>
        <taxon>Brassicales</taxon>
        <taxon>Brassicaceae</taxon>
        <taxon>Brassiceae</taxon>
        <taxon>Brassica</taxon>
    </lineage>
</organism>
<dbReference type="EMBL" id="QGKW02001660">
    <property type="protein sequence ID" value="KAF2577143.1"/>
    <property type="molecule type" value="Genomic_DNA"/>
</dbReference>
<dbReference type="AlphaFoldDB" id="A0A8S9J6K4"/>